<dbReference type="EMBL" id="CP032624">
    <property type="protein sequence ID" value="AYG02334.1"/>
    <property type="molecule type" value="Genomic_DNA"/>
</dbReference>
<dbReference type="Proteomes" id="UP000275069">
    <property type="component" value="Chromosome"/>
</dbReference>
<reference evidence="2 3" key="1">
    <citation type="submission" date="2018-09" db="EMBL/GenBank/DDBJ databases">
        <title>Genome sequencing of strain 2DFW10M-5.</title>
        <authorList>
            <person name="Heo J."/>
            <person name="Kim S.-J."/>
            <person name="Kwon S.-W."/>
        </authorList>
    </citation>
    <scope>NUCLEOTIDE SEQUENCE [LARGE SCALE GENOMIC DNA]</scope>
    <source>
        <strain evidence="2 3">2DFW10M-5</strain>
    </source>
</reference>
<dbReference type="InterPro" id="IPR035959">
    <property type="entry name" value="RutC-like_sf"/>
</dbReference>
<dbReference type="Gene3D" id="3.30.1330.40">
    <property type="entry name" value="RutC-like"/>
    <property type="match status" value="1"/>
</dbReference>
<dbReference type="OrthoDB" id="9806229at2"/>
<dbReference type="AlphaFoldDB" id="A0A387BJK2"/>
<dbReference type="InterPro" id="IPR013813">
    <property type="entry name" value="Endoribo_LPSP/chorism_mut-like"/>
</dbReference>
<dbReference type="CDD" id="cd02199">
    <property type="entry name" value="YjgF_YER057c_UK114_like_1"/>
    <property type="match status" value="1"/>
</dbReference>
<dbReference type="PANTHER" id="PTHR43760:SF1">
    <property type="entry name" value="ENDORIBONUCLEASE L-PSP_CHORISMATE MUTASE-LIKE DOMAIN-CONTAINING PROTEIN"/>
    <property type="match status" value="1"/>
</dbReference>
<feature type="domain" description="Endoribonuclease L-PSP/chorismate mutase-like" evidence="1">
    <location>
        <begin position="5"/>
        <end position="153"/>
    </location>
</feature>
<dbReference type="SUPFAM" id="SSF55298">
    <property type="entry name" value="YjgF-like"/>
    <property type="match status" value="1"/>
</dbReference>
<sequence>MTIIEERLAALGLSLPAAAVAPPGVAFSFAWVRVSGRRVLVSGHSPQADDGTLVGPFGKVPSEVSIEEATLAARQTVLSVLGSVKRAIGDLDRIAAWVSVSGMVNAESGYGKTTNAINGFSGLVLELFGPEIGNHARTAVGYAALPLNNAVVVGAELELRN</sequence>
<dbReference type="Pfam" id="PF14588">
    <property type="entry name" value="YjgF_endoribonc"/>
    <property type="match status" value="1"/>
</dbReference>
<organism evidence="2 3">
    <name type="scientific">Gryllotalpicola protaetiae</name>
    <dbReference type="NCBI Taxonomy" id="2419771"/>
    <lineage>
        <taxon>Bacteria</taxon>
        <taxon>Bacillati</taxon>
        <taxon>Actinomycetota</taxon>
        <taxon>Actinomycetes</taxon>
        <taxon>Micrococcales</taxon>
        <taxon>Microbacteriaceae</taxon>
        <taxon>Gryllotalpicola</taxon>
    </lineage>
</organism>
<accession>A0A387BJK2</accession>
<dbReference type="KEGG" id="gry:D7I44_01490"/>
<evidence type="ECO:0000259" key="1">
    <source>
        <dbReference type="Pfam" id="PF14588"/>
    </source>
</evidence>
<protein>
    <submittedName>
        <fullName evidence="2">RidA family protein</fullName>
    </submittedName>
</protein>
<evidence type="ECO:0000313" key="3">
    <source>
        <dbReference type="Proteomes" id="UP000275069"/>
    </source>
</evidence>
<proteinExistence type="predicted"/>
<evidence type="ECO:0000313" key="2">
    <source>
        <dbReference type="EMBL" id="AYG02334.1"/>
    </source>
</evidence>
<dbReference type="PANTHER" id="PTHR43760">
    <property type="entry name" value="ENDORIBONUCLEASE-RELATED"/>
    <property type="match status" value="1"/>
</dbReference>
<name>A0A387BJK2_9MICO</name>
<dbReference type="RefSeq" id="WP_120787868.1">
    <property type="nucleotide sequence ID" value="NZ_CP032624.1"/>
</dbReference>
<keyword evidence="3" id="KW-1185">Reference proteome</keyword>
<gene>
    <name evidence="2" type="ORF">D7I44_01490</name>
</gene>